<dbReference type="InterPro" id="IPR029483">
    <property type="entry name" value="GH97_C"/>
</dbReference>
<evidence type="ECO:0000313" key="8">
    <source>
        <dbReference type="EMBL" id="TSJ43416.1"/>
    </source>
</evidence>
<evidence type="ECO:0000256" key="1">
    <source>
        <dbReference type="ARBA" id="ARBA00001913"/>
    </source>
</evidence>
<comment type="subunit">
    <text evidence="2">Monomer.</text>
</comment>
<evidence type="ECO:0000259" key="7">
    <source>
        <dbReference type="Pfam" id="PF14509"/>
    </source>
</evidence>
<dbReference type="Pfam" id="PF14508">
    <property type="entry name" value="GH97_N"/>
    <property type="match status" value="1"/>
</dbReference>
<dbReference type="InterPro" id="IPR052720">
    <property type="entry name" value="Glycosyl_hydrolase_97"/>
</dbReference>
<feature type="signal peptide" evidence="4">
    <location>
        <begin position="1"/>
        <end position="21"/>
    </location>
</feature>
<gene>
    <name evidence="8" type="ORF">FO440_04280</name>
</gene>
<proteinExistence type="predicted"/>
<dbReference type="Pfam" id="PF14509">
    <property type="entry name" value="GH97_C"/>
    <property type="match status" value="1"/>
</dbReference>
<dbReference type="InterPro" id="IPR013785">
    <property type="entry name" value="Aldolase_TIM"/>
</dbReference>
<feature type="domain" description="Glycosyl-hydrolase 97 catalytic" evidence="5">
    <location>
        <begin position="297"/>
        <end position="463"/>
    </location>
</feature>
<feature type="domain" description="Glycosyl-hydrolase 97 N-terminal" evidence="6">
    <location>
        <begin position="27"/>
        <end position="279"/>
    </location>
</feature>
<evidence type="ECO:0000256" key="3">
    <source>
        <dbReference type="ARBA" id="ARBA00022837"/>
    </source>
</evidence>
<evidence type="ECO:0000259" key="6">
    <source>
        <dbReference type="Pfam" id="PF14508"/>
    </source>
</evidence>
<dbReference type="InterPro" id="IPR014718">
    <property type="entry name" value="GH-type_carb-bd"/>
</dbReference>
<keyword evidence="4" id="KW-0732">Signal</keyword>
<dbReference type="Proteomes" id="UP000318733">
    <property type="component" value="Unassembled WGS sequence"/>
</dbReference>
<keyword evidence="9" id="KW-1185">Reference proteome</keyword>
<dbReference type="Gene3D" id="3.20.20.70">
    <property type="entry name" value="Aldolase class I"/>
    <property type="match status" value="1"/>
</dbReference>
<dbReference type="SUPFAM" id="SSF51445">
    <property type="entry name" value="(Trans)glycosidases"/>
    <property type="match status" value="1"/>
</dbReference>
<evidence type="ECO:0000256" key="4">
    <source>
        <dbReference type="SAM" id="SignalP"/>
    </source>
</evidence>
<dbReference type="PANTHER" id="PTHR35803:SF2">
    <property type="entry name" value="RETAINING ALPHA-GALACTOSIDASE"/>
    <property type="match status" value="1"/>
</dbReference>
<feature type="domain" description="Glycosyl-hydrolase 97 C-terminal oligomerisation" evidence="7">
    <location>
        <begin position="562"/>
        <end position="657"/>
    </location>
</feature>
<evidence type="ECO:0000313" key="9">
    <source>
        <dbReference type="Proteomes" id="UP000318733"/>
    </source>
</evidence>
<dbReference type="PANTHER" id="PTHR35803">
    <property type="entry name" value="GLUCAN 1,4-ALPHA-GLUCOSIDASE SUSB-RELATED"/>
    <property type="match status" value="1"/>
</dbReference>
<sequence>MKLFKNLYWVALCFISLPVMAQKRVTLKSPDGNILFSFTVTKQKPVYQVSYKGKQLIQNSGLGLAFKDSGNFAAGLNMLKPIYKTGNEQYDLVLGKTKHVNSNYQEVTIPLVESAAAKRTINIVVRAFNDGLAFRYEFPQQKNWTAYTLTDENTEFNIAGNPQLRVLQFDNYISAHEGLYDKMSFNELKENKLVDLPALFEFPGKVYMAVTEANLRDYSGMYLGKHNNGLISKLSPLPGQQEIKVKAIIPHHTPWRVMMISDRVGALIESNILTSLNEPSKIKDVSWIKPGKTSFHWWNGDVLPDTSFMPGVNFETNKYYIDFCARNHIEYHSVIGYGGFAWYSNNWPGYGEPGTYADVTKPVGSLDMQRVCDYAKQKGVGIHVWVHWHALYPQLDSAFTQFEKWGIKGMMVDFLNRDDQLMVKIQEEILQKAAQHHLFIQFHGAYKPTGLSRTYPNEFTREGSYNYENNKWRTTGISPEHDLDIAFTRLLAGPTDYHLGGFRAVPPNDFKTHFIRPMMIGTRCHMLAMYVVMESYLHMVADYPQAYEGQPGFDFVKNVPTVWDETKVLNAEPGQYLTLARRHGNDWYIGTINNSQPRKLTIPLNFLPDGTYKAEVYQDDNETTKDPNHLTKQNSTLKNGDILTAPLGCGGGQVVRLVKQ</sequence>
<evidence type="ECO:0000259" key="5">
    <source>
        <dbReference type="Pfam" id="PF10566"/>
    </source>
</evidence>
<comment type="cofactor">
    <cofactor evidence="1">
        <name>Ca(2+)</name>
        <dbReference type="ChEBI" id="CHEBI:29108"/>
    </cofactor>
</comment>
<dbReference type="GO" id="GO:0016787">
    <property type="term" value="F:hydrolase activity"/>
    <property type="evidence" value="ECO:0007669"/>
    <property type="project" value="UniProtKB-KW"/>
</dbReference>
<dbReference type="InterPro" id="IPR017853">
    <property type="entry name" value="GH"/>
</dbReference>
<dbReference type="OrthoDB" id="57532at2"/>
<dbReference type="AlphaFoldDB" id="A0A556MTZ2"/>
<dbReference type="Gene3D" id="2.70.98.10">
    <property type="match status" value="1"/>
</dbReference>
<evidence type="ECO:0000256" key="2">
    <source>
        <dbReference type="ARBA" id="ARBA00011245"/>
    </source>
</evidence>
<keyword evidence="3" id="KW-0106">Calcium</keyword>
<reference evidence="8 9" key="1">
    <citation type="submission" date="2019-07" db="EMBL/GenBank/DDBJ databases">
        <authorList>
            <person name="Huq M.A."/>
        </authorList>
    </citation>
    <scope>NUCLEOTIDE SEQUENCE [LARGE SCALE GENOMIC DNA]</scope>
    <source>
        <strain evidence="8 9">MAH-19</strain>
    </source>
</reference>
<dbReference type="Pfam" id="PF10566">
    <property type="entry name" value="Glyco_hydro_97"/>
    <property type="match status" value="1"/>
</dbReference>
<accession>A0A556MTZ2</accession>
<organism evidence="8 9">
    <name type="scientific">Mucilaginibacter corticis</name>
    <dbReference type="NCBI Taxonomy" id="2597670"/>
    <lineage>
        <taxon>Bacteria</taxon>
        <taxon>Pseudomonadati</taxon>
        <taxon>Bacteroidota</taxon>
        <taxon>Sphingobacteriia</taxon>
        <taxon>Sphingobacteriales</taxon>
        <taxon>Sphingobacteriaceae</taxon>
        <taxon>Mucilaginibacter</taxon>
    </lineage>
</organism>
<dbReference type="EMBL" id="VLPK01000001">
    <property type="protein sequence ID" value="TSJ43416.1"/>
    <property type="molecule type" value="Genomic_DNA"/>
</dbReference>
<dbReference type="GO" id="GO:0030246">
    <property type="term" value="F:carbohydrate binding"/>
    <property type="evidence" value="ECO:0007669"/>
    <property type="project" value="InterPro"/>
</dbReference>
<feature type="chain" id="PRO_5021810002" evidence="4">
    <location>
        <begin position="22"/>
        <end position="660"/>
    </location>
</feature>
<dbReference type="InterPro" id="IPR029486">
    <property type="entry name" value="GH97_N"/>
</dbReference>
<protein>
    <submittedName>
        <fullName evidence="8">Glycoside hydrolase family 97 protein</fullName>
    </submittedName>
</protein>
<comment type="caution">
    <text evidence="8">The sequence shown here is derived from an EMBL/GenBank/DDBJ whole genome shotgun (WGS) entry which is preliminary data.</text>
</comment>
<keyword evidence="8" id="KW-0378">Hydrolase</keyword>
<name>A0A556MTZ2_9SPHI</name>
<dbReference type="InterPro" id="IPR019563">
    <property type="entry name" value="GH97_catalytic"/>
</dbReference>